<gene>
    <name evidence="3" type="ORF">CUZ56_00591</name>
</gene>
<proteinExistence type="inferred from homology"/>
<dbReference type="Pfam" id="PF02604">
    <property type="entry name" value="PhdYeFM_antitox"/>
    <property type="match status" value="1"/>
</dbReference>
<dbReference type="InterPro" id="IPR006442">
    <property type="entry name" value="Antitoxin_Phd/YefM"/>
</dbReference>
<organism evidence="3 4">
    <name type="scientific">Saezia sanguinis</name>
    <dbReference type="NCBI Taxonomy" id="1965230"/>
    <lineage>
        <taxon>Bacteria</taxon>
        <taxon>Pseudomonadati</taxon>
        <taxon>Pseudomonadota</taxon>
        <taxon>Betaproteobacteria</taxon>
        <taxon>Burkholderiales</taxon>
        <taxon>Saeziaceae</taxon>
        <taxon>Saezia</taxon>
    </lineage>
</organism>
<reference evidence="3 4" key="1">
    <citation type="submission" date="2018-01" db="EMBL/GenBank/DDBJ databases">
        <title>Saezia sanguinis gen. nov., sp. nov., in the order Burkholderiales isolated from human blood.</title>
        <authorList>
            <person name="Medina-Pascual M.J."/>
            <person name="Valdezate S."/>
            <person name="Monzon S."/>
            <person name="Cuesta I."/>
            <person name="Carrasco G."/>
            <person name="Villalon P."/>
            <person name="Saez-Nieto J.A."/>
        </authorList>
    </citation>
    <scope>NUCLEOTIDE SEQUENCE [LARGE SCALE GENOMIC DNA]</scope>
    <source>
        <strain evidence="3 4">CNM695-12</strain>
    </source>
</reference>
<comment type="caution">
    <text evidence="3">The sequence shown here is derived from an EMBL/GenBank/DDBJ whole genome shotgun (WGS) entry which is preliminary data.</text>
</comment>
<dbReference type="InterPro" id="IPR051405">
    <property type="entry name" value="phD/YefM_antitoxin"/>
</dbReference>
<dbReference type="Gene3D" id="3.40.1620.10">
    <property type="entry name" value="YefM-like domain"/>
    <property type="match status" value="1"/>
</dbReference>
<dbReference type="SUPFAM" id="SSF143120">
    <property type="entry name" value="YefM-like"/>
    <property type="match status" value="1"/>
</dbReference>
<evidence type="ECO:0000313" key="3">
    <source>
        <dbReference type="EMBL" id="RUS68106.1"/>
    </source>
</evidence>
<dbReference type="InterPro" id="IPR036165">
    <property type="entry name" value="YefM-like_sf"/>
</dbReference>
<keyword evidence="4" id="KW-1185">Reference proteome</keyword>
<evidence type="ECO:0000313" key="4">
    <source>
        <dbReference type="Proteomes" id="UP000286947"/>
    </source>
</evidence>
<comment type="similarity">
    <text evidence="1 2">Belongs to the phD/YefM antitoxin family.</text>
</comment>
<evidence type="ECO:0000256" key="1">
    <source>
        <dbReference type="ARBA" id="ARBA00009981"/>
    </source>
</evidence>
<dbReference type="PANTHER" id="PTHR33713:SF6">
    <property type="entry name" value="ANTITOXIN YEFM"/>
    <property type="match status" value="1"/>
</dbReference>
<sequence>MQQISYSEARQHLAKVLDDTQNGPVTVTRNGKPAAVILSHDDFTAYRHYQENQLKQEFDRLMQRHQPQIDALADR</sequence>
<dbReference type="EMBL" id="PQSP01000001">
    <property type="protein sequence ID" value="RUS68106.1"/>
    <property type="molecule type" value="Genomic_DNA"/>
</dbReference>
<evidence type="ECO:0000256" key="2">
    <source>
        <dbReference type="RuleBase" id="RU362080"/>
    </source>
</evidence>
<name>A0A433SHC1_9BURK</name>
<comment type="function">
    <text evidence="2">Antitoxin component of a type II toxin-antitoxin (TA) system.</text>
</comment>
<accession>A0A433SHC1</accession>
<dbReference type="AlphaFoldDB" id="A0A433SHC1"/>
<dbReference type="Proteomes" id="UP000286947">
    <property type="component" value="Unassembled WGS sequence"/>
</dbReference>
<protein>
    <recommendedName>
        <fullName evidence="2">Antitoxin</fullName>
    </recommendedName>
</protein>
<dbReference type="PANTHER" id="PTHR33713">
    <property type="entry name" value="ANTITOXIN YAFN-RELATED"/>
    <property type="match status" value="1"/>
</dbReference>
<dbReference type="RefSeq" id="WP_162615233.1">
    <property type="nucleotide sequence ID" value="NZ_PQSP01000001.1"/>
</dbReference>
<dbReference type="NCBIfam" id="TIGR01552">
    <property type="entry name" value="phd_fam"/>
    <property type="match status" value="1"/>
</dbReference>